<evidence type="ECO:0000313" key="2">
    <source>
        <dbReference type="Proteomes" id="UP000678513"/>
    </source>
</evidence>
<sequence length="57" mass="6146">MKALGTIADELAKIDAGGKAFFEAKAKTASDELSGGTDPFQQGQVRLFGMPIRQFRE</sequence>
<organism evidence="1 2">
    <name type="scientific">Arachnia rubra</name>
    <dbReference type="NCBI Taxonomy" id="1547448"/>
    <lineage>
        <taxon>Bacteria</taxon>
        <taxon>Bacillati</taxon>
        <taxon>Actinomycetota</taxon>
        <taxon>Actinomycetes</taxon>
        <taxon>Propionibacteriales</taxon>
        <taxon>Propionibacteriaceae</taxon>
        <taxon>Arachnia</taxon>
    </lineage>
</organism>
<evidence type="ECO:0000313" key="1">
    <source>
        <dbReference type="EMBL" id="QUC06963.1"/>
    </source>
</evidence>
<accession>A0ABX7Y1Y8</accession>
<name>A0ABX7Y1Y8_9ACTN</name>
<keyword evidence="2" id="KW-1185">Reference proteome</keyword>
<proteinExistence type="predicted"/>
<dbReference type="EMBL" id="CP072384">
    <property type="protein sequence ID" value="QUC06963.1"/>
    <property type="molecule type" value="Genomic_DNA"/>
</dbReference>
<dbReference type="Proteomes" id="UP000678513">
    <property type="component" value="Chromosome"/>
</dbReference>
<protein>
    <submittedName>
        <fullName evidence="1">Uncharacterized protein</fullName>
    </submittedName>
</protein>
<dbReference type="RefSeq" id="WP_212321042.1">
    <property type="nucleotide sequence ID" value="NZ_AP024463.1"/>
</dbReference>
<reference evidence="1 2" key="1">
    <citation type="submission" date="2021-03" db="EMBL/GenBank/DDBJ databases">
        <title>Human Oral Microbial Genomes.</title>
        <authorList>
            <person name="Johnston C.D."/>
            <person name="Chen T."/>
            <person name="Dewhirst F.E."/>
        </authorList>
    </citation>
    <scope>NUCLEOTIDE SEQUENCE [LARGE SCALE GENOMIC DNA]</scope>
    <source>
        <strain evidence="1 2">DSMZ 100122</strain>
    </source>
</reference>
<gene>
    <name evidence="1" type="ORF">J5A65_08250</name>
</gene>